<proteinExistence type="predicted"/>
<evidence type="ECO:0000313" key="3">
    <source>
        <dbReference type="Proteomes" id="UP001430848"/>
    </source>
</evidence>
<feature type="compositionally biased region" description="Basic and acidic residues" evidence="1">
    <location>
        <begin position="248"/>
        <end position="257"/>
    </location>
</feature>
<feature type="compositionally biased region" description="Acidic residues" evidence="1">
    <location>
        <begin position="221"/>
        <end position="238"/>
    </location>
</feature>
<comment type="caution">
    <text evidence="2">The sequence shown here is derived from an EMBL/GenBank/DDBJ whole genome shotgun (WGS) entry which is preliminary data.</text>
</comment>
<sequence length="318" mass="35159">MYESSPRSREVANALFQIDRLAEDQIRSILRHIAIDDAVLNEAQCSHVACVINGTLNKAPREGVNASLTCGTSLDAASHWEKSFASHPGHVSATFRKKSSNNGTEADHSTKQVVLFKPEESAPGPTKDASRDVKPSVGFNPDLKGLSIINQGHLTLHYHSYNEASSSPSQPAVVPLKRGLDKNEDEQYSEALSSLMDFNLSPQDLSKPVPIPKRQRMEQPEQPEEPEEPEEPEIEMVDPEAQIPQKKVKQEEEATAKKGIKKTDLLCTKCGNSFQGKDNKCSKTPCHYHPAVASRAPDQRDAFMKSTRGLEVEEILRN</sequence>
<name>A0ABR1P7A3_DIAER</name>
<organism evidence="2 3">
    <name type="scientific">Diaporthe eres</name>
    <name type="common">Phomopsis oblonga</name>
    <dbReference type="NCBI Taxonomy" id="83184"/>
    <lineage>
        <taxon>Eukaryota</taxon>
        <taxon>Fungi</taxon>
        <taxon>Dikarya</taxon>
        <taxon>Ascomycota</taxon>
        <taxon>Pezizomycotina</taxon>
        <taxon>Sordariomycetes</taxon>
        <taxon>Sordariomycetidae</taxon>
        <taxon>Diaporthales</taxon>
        <taxon>Diaporthaceae</taxon>
        <taxon>Diaporthe</taxon>
        <taxon>Diaporthe eres species complex</taxon>
    </lineage>
</organism>
<gene>
    <name evidence="2" type="ORF">SLS63_006679</name>
</gene>
<dbReference type="EMBL" id="JAKNSF020000034">
    <property type="protein sequence ID" value="KAK7728231.1"/>
    <property type="molecule type" value="Genomic_DNA"/>
</dbReference>
<evidence type="ECO:0000256" key="1">
    <source>
        <dbReference type="SAM" id="MobiDB-lite"/>
    </source>
</evidence>
<feature type="region of interest" description="Disordered" evidence="1">
    <location>
        <begin position="92"/>
        <end position="134"/>
    </location>
</feature>
<keyword evidence="3" id="KW-1185">Reference proteome</keyword>
<evidence type="ECO:0000313" key="2">
    <source>
        <dbReference type="EMBL" id="KAK7728231.1"/>
    </source>
</evidence>
<accession>A0ABR1P7A3</accession>
<dbReference type="Proteomes" id="UP001430848">
    <property type="component" value="Unassembled WGS sequence"/>
</dbReference>
<feature type="region of interest" description="Disordered" evidence="1">
    <location>
        <begin position="197"/>
        <end position="257"/>
    </location>
</feature>
<reference evidence="2 3" key="1">
    <citation type="submission" date="2024-02" db="EMBL/GenBank/DDBJ databases">
        <title>De novo assembly and annotation of 12 fungi associated with fruit tree decline syndrome in Ontario, Canada.</title>
        <authorList>
            <person name="Sulman M."/>
            <person name="Ellouze W."/>
            <person name="Ilyukhin E."/>
        </authorList>
    </citation>
    <scope>NUCLEOTIDE SEQUENCE [LARGE SCALE GENOMIC DNA]</scope>
    <source>
        <strain evidence="2 3">M169</strain>
    </source>
</reference>
<protein>
    <submittedName>
        <fullName evidence="2">Uncharacterized protein</fullName>
    </submittedName>
</protein>